<name>A0A4R8G6A5_9GAMM</name>
<evidence type="ECO:0000313" key="3">
    <source>
        <dbReference type="Proteomes" id="UP000294489"/>
    </source>
</evidence>
<sequence length="44" mass="5120">MTDIEVTREEDEAFEQLARRNDELEREKAALLEEIDRLQSGQAA</sequence>
<organism evidence="2 3">
    <name type="scientific">Modicisalibacter xianhensis</name>
    <dbReference type="NCBI Taxonomy" id="442341"/>
    <lineage>
        <taxon>Bacteria</taxon>
        <taxon>Pseudomonadati</taxon>
        <taxon>Pseudomonadota</taxon>
        <taxon>Gammaproteobacteria</taxon>
        <taxon>Oceanospirillales</taxon>
        <taxon>Halomonadaceae</taxon>
        <taxon>Modicisalibacter</taxon>
    </lineage>
</organism>
<accession>A0A4R8G6A5</accession>
<dbReference type="EMBL" id="SOEC01000004">
    <property type="protein sequence ID" value="TDX30809.1"/>
    <property type="molecule type" value="Genomic_DNA"/>
</dbReference>
<reference evidence="2 3" key="1">
    <citation type="submission" date="2019-03" db="EMBL/GenBank/DDBJ databases">
        <title>Freshwater and sediment microbial communities from various areas in North America, analyzing microbe dynamics in response to fracking.</title>
        <authorList>
            <person name="Lamendella R."/>
        </authorList>
    </citation>
    <scope>NUCLEOTIDE SEQUENCE [LARGE SCALE GENOMIC DNA]</scope>
    <source>
        <strain evidence="2 3">6_TX</strain>
    </source>
</reference>
<protein>
    <submittedName>
        <fullName evidence="2">Uncharacterized protein</fullName>
    </submittedName>
</protein>
<gene>
    <name evidence="2" type="ORF">DFO67_10464</name>
</gene>
<dbReference type="AlphaFoldDB" id="A0A4R8G6A5"/>
<feature type="coiled-coil region" evidence="1">
    <location>
        <begin position="7"/>
        <end position="41"/>
    </location>
</feature>
<evidence type="ECO:0000313" key="2">
    <source>
        <dbReference type="EMBL" id="TDX30809.1"/>
    </source>
</evidence>
<dbReference type="Proteomes" id="UP000294489">
    <property type="component" value="Unassembled WGS sequence"/>
</dbReference>
<keyword evidence="1" id="KW-0175">Coiled coil</keyword>
<proteinExistence type="predicted"/>
<evidence type="ECO:0000256" key="1">
    <source>
        <dbReference type="SAM" id="Coils"/>
    </source>
</evidence>
<dbReference type="RefSeq" id="WP_279586958.1">
    <property type="nucleotide sequence ID" value="NZ_SOEC01000004.1"/>
</dbReference>
<comment type="caution">
    <text evidence="2">The sequence shown here is derived from an EMBL/GenBank/DDBJ whole genome shotgun (WGS) entry which is preliminary data.</text>
</comment>